<reference evidence="2" key="1">
    <citation type="submission" date="2014-09" db="EMBL/GenBank/DDBJ databases">
        <authorList>
            <person name="Magalhaes I.L.F."/>
            <person name="Oliveira U."/>
            <person name="Santos F.R."/>
            <person name="Vidigal T.H.D.A."/>
            <person name="Brescovit A.D."/>
            <person name="Santos A.J."/>
        </authorList>
    </citation>
    <scope>NUCLEOTIDE SEQUENCE</scope>
    <source>
        <tissue evidence="2">Shoot tissue taken approximately 20 cm above the soil surface</tissue>
    </source>
</reference>
<dbReference type="AlphaFoldDB" id="A0A0A9GK81"/>
<name>A0A0A9GK81_ARUDO</name>
<dbReference type="EMBL" id="GBRH01174067">
    <property type="protein sequence ID" value="JAE23829.1"/>
    <property type="molecule type" value="Transcribed_RNA"/>
</dbReference>
<evidence type="ECO:0000256" key="1">
    <source>
        <dbReference type="SAM" id="MobiDB-lite"/>
    </source>
</evidence>
<protein>
    <submittedName>
        <fullName evidence="2">Uncharacterized protein</fullName>
    </submittedName>
</protein>
<sequence length="47" mass="5340">MEVQPRRLGSPRPRTTSYRRFTPSRMVNNLASESPRLQGASTQSVHV</sequence>
<proteinExistence type="predicted"/>
<reference evidence="2" key="2">
    <citation type="journal article" date="2015" name="Data Brief">
        <title>Shoot transcriptome of the giant reed, Arundo donax.</title>
        <authorList>
            <person name="Barrero R.A."/>
            <person name="Guerrero F.D."/>
            <person name="Moolhuijzen P."/>
            <person name="Goolsby J.A."/>
            <person name="Tidwell J."/>
            <person name="Bellgard S.E."/>
            <person name="Bellgard M.I."/>
        </authorList>
    </citation>
    <scope>NUCLEOTIDE SEQUENCE</scope>
    <source>
        <tissue evidence="2">Shoot tissue taken approximately 20 cm above the soil surface</tissue>
    </source>
</reference>
<organism evidence="2">
    <name type="scientific">Arundo donax</name>
    <name type="common">Giant reed</name>
    <name type="synonym">Donax arundinaceus</name>
    <dbReference type="NCBI Taxonomy" id="35708"/>
    <lineage>
        <taxon>Eukaryota</taxon>
        <taxon>Viridiplantae</taxon>
        <taxon>Streptophyta</taxon>
        <taxon>Embryophyta</taxon>
        <taxon>Tracheophyta</taxon>
        <taxon>Spermatophyta</taxon>
        <taxon>Magnoliopsida</taxon>
        <taxon>Liliopsida</taxon>
        <taxon>Poales</taxon>
        <taxon>Poaceae</taxon>
        <taxon>PACMAD clade</taxon>
        <taxon>Arundinoideae</taxon>
        <taxon>Arundineae</taxon>
        <taxon>Arundo</taxon>
    </lineage>
</organism>
<accession>A0A0A9GK81</accession>
<feature type="compositionally biased region" description="Polar residues" evidence="1">
    <location>
        <begin position="13"/>
        <end position="32"/>
    </location>
</feature>
<feature type="region of interest" description="Disordered" evidence="1">
    <location>
        <begin position="1"/>
        <end position="47"/>
    </location>
</feature>
<evidence type="ECO:0000313" key="2">
    <source>
        <dbReference type="EMBL" id="JAE23829.1"/>
    </source>
</evidence>